<dbReference type="AlphaFoldDB" id="A0AAE1XSL0"/>
<evidence type="ECO:0000256" key="1">
    <source>
        <dbReference type="SAM" id="MobiDB-lite"/>
    </source>
</evidence>
<feature type="region of interest" description="Disordered" evidence="1">
    <location>
        <begin position="1"/>
        <end position="48"/>
    </location>
</feature>
<name>A0AAE1XSL0_9LAMI</name>
<evidence type="ECO:0000259" key="2">
    <source>
        <dbReference type="Pfam" id="PF03732"/>
    </source>
</evidence>
<evidence type="ECO:0000313" key="3">
    <source>
        <dbReference type="EMBL" id="KAK4416834.1"/>
    </source>
</evidence>
<keyword evidence="4" id="KW-1185">Reference proteome</keyword>
<dbReference type="EMBL" id="JACGWO010000010">
    <property type="protein sequence ID" value="KAK4416834.1"/>
    <property type="molecule type" value="Genomic_DNA"/>
</dbReference>
<sequence>MQMQCLMEHMQKNNKEQSASGEKPPTPKEKSPNIPVESDFSGTQNRLPSLSNIEFPRFNGDEQRGWIRKCQWYFQMVYTIPEDQRVSLASIHLDGRVELLFQGLIKGKELPDWQHFIETVYEHFEGVDPGAILEEFNTLRQGTNTMDQYFERFEELRSHVMISEGYFVTCFINGLRPTLKGMSSPYTLPDFTKP</sequence>
<dbReference type="Proteomes" id="UP001293254">
    <property type="component" value="Unassembled WGS sequence"/>
</dbReference>
<dbReference type="Pfam" id="PF03732">
    <property type="entry name" value="Retrotrans_gag"/>
    <property type="match status" value="1"/>
</dbReference>
<gene>
    <name evidence="3" type="ORF">Salat_2508900</name>
</gene>
<reference evidence="3" key="2">
    <citation type="journal article" date="2024" name="Plant">
        <title>Genomic evolution and insights into agronomic trait innovations of Sesamum species.</title>
        <authorList>
            <person name="Miao H."/>
            <person name="Wang L."/>
            <person name="Qu L."/>
            <person name="Liu H."/>
            <person name="Sun Y."/>
            <person name="Le M."/>
            <person name="Wang Q."/>
            <person name="Wei S."/>
            <person name="Zheng Y."/>
            <person name="Lin W."/>
            <person name="Duan Y."/>
            <person name="Cao H."/>
            <person name="Xiong S."/>
            <person name="Wang X."/>
            <person name="Wei L."/>
            <person name="Li C."/>
            <person name="Ma Q."/>
            <person name="Ju M."/>
            <person name="Zhao R."/>
            <person name="Li G."/>
            <person name="Mu C."/>
            <person name="Tian Q."/>
            <person name="Mei H."/>
            <person name="Zhang T."/>
            <person name="Gao T."/>
            <person name="Zhang H."/>
        </authorList>
    </citation>
    <scope>NUCLEOTIDE SEQUENCE</scope>
    <source>
        <strain evidence="3">3651</strain>
    </source>
</reference>
<reference evidence="3" key="1">
    <citation type="submission" date="2020-06" db="EMBL/GenBank/DDBJ databases">
        <authorList>
            <person name="Li T."/>
            <person name="Hu X."/>
            <person name="Zhang T."/>
            <person name="Song X."/>
            <person name="Zhang H."/>
            <person name="Dai N."/>
            <person name="Sheng W."/>
            <person name="Hou X."/>
            <person name="Wei L."/>
        </authorList>
    </citation>
    <scope>NUCLEOTIDE SEQUENCE</scope>
    <source>
        <strain evidence="3">3651</strain>
        <tissue evidence="3">Leaf</tissue>
    </source>
</reference>
<feature type="domain" description="Retrotransposon gag" evidence="2">
    <location>
        <begin position="88"/>
        <end position="177"/>
    </location>
</feature>
<protein>
    <recommendedName>
        <fullName evidence="2">Retrotransposon gag domain-containing protein</fullName>
    </recommendedName>
</protein>
<accession>A0AAE1XSL0</accession>
<dbReference type="InterPro" id="IPR005162">
    <property type="entry name" value="Retrotrans_gag_dom"/>
</dbReference>
<evidence type="ECO:0000313" key="4">
    <source>
        <dbReference type="Proteomes" id="UP001293254"/>
    </source>
</evidence>
<comment type="caution">
    <text evidence="3">The sequence shown here is derived from an EMBL/GenBank/DDBJ whole genome shotgun (WGS) entry which is preliminary data.</text>
</comment>
<organism evidence="3 4">
    <name type="scientific">Sesamum alatum</name>
    <dbReference type="NCBI Taxonomy" id="300844"/>
    <lineage>
        <taxon>Eukaryota</taxon>
        <taxon>Viridiplantae</taxon>
        <taxon>Streptophyta</taxon>
        <taxon>Embryophyta</taxon>
        <taxon>Tracheophyta</taxon>
        <taxon>Spermatophyta</taxon>
        <taxon>Magnoliopsida</taxon>
        <taxon>eudicotyledons</taxon>
        <taxon>Gunneridae</taxon>
        <taxon>Pentapetalae</taxon>
        <taxon>asterids</taxon>
        <taxon>lamiids</taxon>
        <taxon>Lamiales</taxon>
        <taxon>Pedaliaceae</taxon>
        <taxon>Sesamum</taxon>
    </lineage>
</organism>
<proteinExistence type="predicted"/>